<protein>
    <recommendedName>
        <fullName evidence="1">SET domain-containing protein</fullName>
    </recommendedName>
</protein>
<dbReference type="AlphaFoldDB" id="A0A1E5R7S0"/>
<evidence type="ECO:0000313" key="2">
    <source>
        <dbReference type="EMBL" id="OEJ82960.1"/>
    </source>
</evidence>
<dbReference type="EMBL" id="LPNM01000009">
    <property type="protein sequence ID" value="OEJ82960.1"/>
    <property type="molecule type" value="Genomic_DNA"/>
</dbReference>
<feature type="domain" description="SET" evidence="1">
    <location>
        <begin position="11"/>
        <end position="344"/>
    </location>
</feature>
<dbReference type="InParanoid" id="A0A1E5R7S0"/>
<proteinExistence type="predicted"/>
<dbReference type="Pfam" id="PF00856">
    <property type="entry name" value="SET"/>
    <property type="match status" value="1"/>
</dbReference>
<sequence>MTMLDDSEELLSLELEQMRPSQYYTIKQTSWGGRAVFASVDIPRGTAVLRCKEPMAYSINLDFKKECCHYCFNYFADEKSLKYKIIECDLWFCSKECLNSYEEKYKETGLFETFKKLKSLFSTIQKKNSQKLYNCFFDDNTSVPITKLAIDEMWNKINNKWIPSVDKLGHNKNKKLKLLNLECFTEQEYTECRYVFQCLTNLVKICSKTSEVQAKVRKLFVELQSNELETITSSPHELLMHLKIFQICYIILNHSKLGQKAKLSTKLFRHIMGSESANSFGIWEMDENLESEDREFLGTSLYPEASYFNHSCFPNISRTREGSSLIFTTNMEVKENEQLCIQYGGIVACKLPFEARQRQLYEKWYFKCLCVSCEQEKAKKRLVQKT</sequence>
<dbReference type="Proteomes" id="UP000095728">
    <property type="component" value="Unassembled WGS sequence"/>
</dbReference>
<dbReference type="SUPFAM" id="SSF82199">
    <property type="entry name" value="SET domain"/>
    <property type="match status" value="1"/>
</dbReference>
<dbReference type="OrthoDB" id="1028014at2759"/>
<evidence type="ECO:0000313" key="3">
    <source>
        <dbReference type="Proteomes" id="UP000095728"/>
    </source>
</evidence>
<keyword evidence="3" id="KW-1185">Reference proteome</keyword>
<dbReference type="STRING" id="56408.A0A1E5R7S0"/>
<dbReference type="PANTHER" id="PTHR12197">
    <property type="entry name" value="HISTONE-LYSINE N-METHYLTRANSFERASE SMYD"/>
    <property type="match status" value="1"/>
</dbReference>
<evidence type="ECO:0000259" key="1">
    <source>
        <dbReference type="PROSITE" id="PS50280"/>
    </source>
</evidence>
<accession>A0A1E5R7S0</accession>
<gene>
    <name evidence="2" type="ORF">AWRI3579_g3439</name>
</gene>
<dbReference type="PROSITE" id="PS50280">
    <property type="entry name" value="SET"/>
    <property type="match status" value="1"/>
</dbReference>
<dbReference type="FunCoup" id="A0A1E5R7S0">
    <property type="interactions" value="76"/>
</dbReference>
<comment type="caution">
    <text evidence="2">The sequence shown here is derived from an EMBL/GenBank/DDBJ whole genome shotgun (WGS) entry which is preliminary data.</text>
</comment>
<dbReference type="PANTHER" id="PTHR12197:SF294">
    <property type="entry name" value="POTENTIAL PROTEIN LYSINE METHYLTRANSFERASE SET6"/>
    <property type="match status" value="1"/>
</dbReference>
<dbReference type="InterPro" id="IPR050869">
    <property type="entry name" value="H3K4_H4K5_MeTrfase"/>
</dbReference>
<name>A0A1E5R7S0_9ASCO</name>
<organism evidence="2 3">
    <name type="scientific">Hanseniaspora osmophila</name>
    <dbReference type="NCBI Taxonomy" id="56408"/>
    <lineage>
        <taxon>Eukaryota</taxon>
        <taxon>Fungi</taxon>
        <taxon>Dikarya</taxon>
        <taxon>Ascomycota</taxon>
        <taxon>Saccharomycotina</taxon>
        <taxon>Saccharomycetes</taxon>
        <taxon>Saccharomycodales</taxon>
        <taxon>Saccharomycodaceae</taxon>
        <taxon>Hanseniaspora</taxon>
    </lineage>
</organism>
<reference evidence="3" key="1">
    <citation type="journal article" date="2016" name="Genome Announc.">
        <title>Genome sequences of three species of Hanseniaspora isolated from spontaneous wine fermentations.</title>
        <authorList>
            <person name="Sternes P.R."/>
            <person name="Lee D."/>
            <person name="Kutyna D.R."/>
            <person name="Borneman A.R."/>
        </authorList>
    </citation>
    <scope>NUCLEOTIDE SEQUENCE [LARGE SCALE GENOMIC DNA]</scope>
    <source>
        <strain evidence="3">AWRI3579</strain>
    </source>
</reference>
<dbReference type="Gene3D" id="2.170.270.10">
    <property type="entry name" value="SET domain"/>
    <property type="match status" value="1"/>
</dbReference>
<dbReference type="InterPro" id="IPR001214">
    <property type="entry name" value="SET_dom"/>
</dbReference>
<dbReference type="GO" id="GO:0005634">
    <property type="term" value="C:nucleus"/>
    <property type="evidence" value="ECO:0007669"/>
    <property type="project" value="TreeGrafter"/>
</dbReference>
<dbReference type="InterPro" id="IPR046341">
    <property type="entry name" value="SET_dom_sf"/>
</dbReference>